<dbReference type="EMBL" id="BA000028">
    <property type="protein sequence ID" value="BAC13134.1"/>
    <property type="molecule type" value="Genomic_DNA"/>
</dbReference>
<sequence length="130" mass="15581">MRYITEENTKIASRYLFLSMAIIVIRQDIKYHDEGPFKIKEIYLQMLSEMEMEAVRERKQIIRTMRINQLSVLPLTKDDSFSNFLFICQGKEEKKSYFNPAIRKKVEKLLQELMFKSLYRLQNEEASSNV</sequence>
<proteinExistence type="predicted"/>
<reference evidence="1 2" key="2">
    <citation type="journal article" date="2002" name="Nucleic Acids Res.">
        <title>Genome sequence of Oceanobacillus iheyensis isolated from the Iheya Ridge and its unexpected adaptive capabilities to extreme environments.</title>
        <authorList>
            <person name="Takami H."/>
            <person name="Takaki Y."/>
            <person name="Uchiyama I."/>
        </authorList>
    </citation>
    <scope>NUCLEOTIDE SEQUENCE [LARGE SCALE GENOMIC DNA]</scope>
    <source>
        <strain evidence="2">DSM 14371 / CIP 107618 / JCM 11309 / KCTC 3954 / HTE831</strain>
    </source>
</reference>
<dbReference type="Proteomes" id="UP000000822">
    <property type="component" value="Chromosome"/>
</dbReference>
<protein>
    <submittedName>
        <fullName evidence="1">Hypothetical conserved protein</fullName>
    </submittedName>
</protein>
<dbReference type="eggNOG" id="ENOG5032TNK">
    <property type="taxonomic scope" value="Bacteria"/>
</dbReference>
<evidence type="ECO:0000313" key="1">
    <source>
        <dbReference type="EMBL" id="BAC13134.1"/>
    </source>
</evidence>
<dbReference type="OrthoDB" id="2988956at2"/>
<dbReference type="STRING" id="221109.gene:10733417"/>
<keyword evidence="2" id="KW-1185">Reference proteome</keyword>
<dbReference type="KEGG" id="oih:OB1178"/>
<reference evidence="1 2" key="1">
    <citation type="journal article" date="2001" name="FEMS Microbiol. Lett.">
        <title>Oceanobacillus iheyensis gen. nov., sp. nov., a deep-sea extremely halotolerant and alkaliphilic species isolated from a depth of 1050 m on the Iheya Ridge.</title>
        <authorList>
            <person name="Lu J."/>
            <person name="Nogi Y."/>
            <person name="Takami H."/>
        </authorList>
    </citation>
    <scope>NUCLEOTIDE SEQUENCE [LARGE SCALE GENOMIC DNA]</scope>
    <source>
        <strain evidence="2">DSM 14371 / CIP 107618 / JCM 11309 / KCTC 3954 / HTE831</strain>
    </source>
</reference>
<dbReference type="Pfam" id="PF26325">
    <property type="entry name" value="YhjD"/>
    <property type="match status" value="1"/>
</dbReference>
<dbReference type="AlphaFoldDB" id="Q8ERW9"/>
<name>Q8ERW9_OCEIH</name>
<dbReference type="RefSeq" id="WP_011065577.1">
    <property type="nucleotide sequence ID" value="NC_004193.1"/>
</dbReference>
<evidence type="ECO:0000313" key="2">
    <source>
        <dbReference type="Proteomes" id="UP000000822"/>
    </source>
</evidence>
<dbReference type="InterPro" id="IPR058600">
    <property type="entry name" value="YhjD-like"/>
</dbReference>
<dbReference type="HOGENOM" id="CLU_133817_0_0_9"/>
<gene>
    <name evidence="1" type="ordered locus">OB1178</name>
</gene>
<organism evidence="1 2">
    <name type="scientific">Oceanobacillus iheyensis (strain DSM 14371 / CIP 107618 / JCM 11309 / KCTC 3954 / HTE831)</name>
    <dbReference type="NCBI Taxonomy" id="221109"/>
    <lineage>
        <taxon>Bacteria</taxon>
        <taxon>Bacillati</taxon>
        <taxon>Bacillota</taxon>
        <taxon>Bacilli</taxon>
        <taxon>Bacillales</taxon>
        <taxon>Bacillaceae</taxon>
        <taxon>Oceanobacillus</taxon>
    </lineage>
</organism>
<accession>Q8ERW9</accession>